<proteinExistence type="predicted"/>
<reference evidence="1" key="1">
    <citation type="submission" date="2016-10" db="EMBL/GenBank/DDBJ databases">
        <title>Sequence of Gallionella enrichment culture.</title>
        <authorList>
            <person name="Poehlein A."/>
            <person name="Muehling M."/>
            <person name="Daniel R."/>
        </authorList>
    </citation>
    <scope>NUCLEOTIDE SEQUENCE</scope>
</reference>
<dbReference type="AlphaFoldDB" id="A0A1J5QYK9"/>
<organism evidence="1">
    <name type="scientific">mine drainage metagenome</name>
    <dbReference type="NCBI Taxonomy" id="410659"/>
    <lineage>
        <taxon>unclassified sequences</taxon>
        <taxon>metagenomes</taxon>
        <taxon>ecological metagenomes</taxon>
    </lineage>
</organism>
<accession>A0A1J5QYK9</accession>
<evidence type="ECO:0000313" key="1">
    <source>
        <dbReference type="EMBL" id="OIQ80989.1"/>
    </source>
</evidence>
<comment type="caution">
    <text evidence="1">The sequence shown here is derived from an EMBL/GenBank/DDBJ whole genome shotgun (WGS) entry which is preliminary data.</text>
</comment>
<protein>
    <submittedName>
        <fullName evidence="1">Uncharacterized protein</fullName>
    </submittedName>
</protein>
<sequence length="277" mass="31331">MSNTPEGYTPEQWEQFKIHFERLRAEYAAAGGFSSWVRKREAARKASDARGYPVNPDAFSIRDARPDDERNGFADMVKEEDSGGPPELWAYWFAFEMAQRNGWDYATQTAAEAQIMRAFEVAADTLPLRQYPSMFRLPQGHPLPPKWREGCFMLKAELREWAKQHAPDLLGSALLAEPQPAPPEQGVTATARGVTQHSTCSKRRHPLEHVIEPIRDKLSDPNDAAALHVALEHAGEPFLGKWGGGGGWVYETPGPDRRTERVFTLKNCRDYLRSRAR</sequence>
<gene>
    <name evidence="1" type="ORF">GALL_372500</name>
</gene>
<dbReference type="EMBL" id="MLJW01000984">
    <property type="protein sequence ID" value="OIQ80989.1"/>
    <property type="molecule type" value="Genomic_DNA"/>
</dbReference>
<name>A0A1J5QYK9_9ZZZZ</name>